<dbReference type="Gene3D" id="3.40.50.10320">
    <property type="entry name" value="LmbE-like"/>
    <property type="match status" value="1"/>
</dbReference>
<proteinExistence type="predicted"/>
<dbReference type="InterPro" id="IPR003737">
    <property type="entry name" value="GlcNAc_PI_deacetylase-related"/>
</dbReference>
<dbReference type="InterPro" id="IPR024078">
    <property type="entry name" value="LmbE-like_dom_sf"/>
</dbReference>
<dbReference type="STRING" id="571913.VV02_05000"/>
<accession>A0A0K1JF83</accession>
<dbReference type="KEGG" id="lmoi:VV02_05000"/>
<dbReference type="GO" id="GO:0016811">
    <property type="term" value="F:hydrolase activity, acting on carbon-nitrogen (but not peptide) bonds, in linear amides"/>
    <property type="evidence" value="ECO:0007669"/>
    <property type="project" value="TreeGrafter"/>
</dbReference>
<keyword evidence="3" id="KW-1185">Reference proteome</keyword>
<dbReference type="Proteomes" id="UP000066480">
    <property type="component" value="Chromosome"/>
</dbReference>
<dbReference type="PANTHER" id="PTHR12993:SF11">
    <property type="entry name" value="N-ACETYLGLUCOSAMINYL-PHOSPHATIDYLINOSITOL DE-N-ACETYLASE"/>
    <property type="match status" value="1"/>
</dbReference>
<gene>
    <name evidence="2" type="ORF">VV02_05000</name>
</gene>
<organism evidence="2 3">
    <name type="scientific">Luteipulveratus mongoliensis</name>
    <dbReference type="NCBI Taxonomy" id="571913"/>
    <lineage>
        <taxon>Bacteria</taxon>
        <taxon>Bacillati</taxon>
        <taxon>Actinomycetota</taxon>
        <taxon>Actinomycetes</taxon>
        <taxon>Micrococcales</taxon>
        <taxon>Dermacoccaceae</taxon>
        <taxon>Luteipulveratus</taxon>
    </lineage>
</organism>
<dbReference type="PANTHER" id="PTHR12993">
    <property type="entry name" value="N-ACETYLGLUCOSAMINYL-PHOSPHATIDYLINOSITOL DE-N-ACETYLASE-RELATED"/>
    <property type="match status" value="1"/>
</dbReference>
<sequence>MGRHLSLILAHPDDESYAAYGTVARHAQDEQFRLSVLHATDGEKGEIAHGVPVAPEDLGAWRRREDENAWCAVGAKPHRHDWLGLPDGGVEAVGIPALRHRIITFLREERPDVVATFGPDGVSGHPDHIAMSVATTEAFDVVRREPGPGLKRLLYTVIPQRLFEFSQRYRVQIGLEPWDPTQVYHLRGTADELIGVQVDNRDHGAAMLAAFREHRSQRRVLFDPDGSDEKWVKVMRFESWVVAWPQREPGAPLLDDVFAELD</sequence>
<name>A0A0K1JF83_9MICO</name>
<dbReference type="GO" id="GO:0016137">
    <property type="term" value="P:glycoside metabolic process"/>
    <property type="evidence" value="ECO:0007669"/>
    <property type="project" value="UniProtKB-ARBA"/>
</dbReference>
<keyword evidence="1" id="KW-0862">Zinc</keyword>
<reference evidence="2 3" key="1">
    <citation type="submission" date="2015-03" db="EMBL/GenBank/DDBJ databases">
        <title>Luteipulveratus halotolerans sp. nov., a novel actinobacterium (Dermacoccaceae) from Sarawak, Malaysia.</title>
        <authorList>
            <person name="Juboi H."/>
            <person name="Basik A."/>
            <person name="Shamsul S.S."/>
            <person name="Arnold P."/>
            <person name="Schmitt E.K."/>
            <person name="Sanglier J.-J."/>
            <person name="Yeo T."/>
        </authorList>
    </citation>
    <scope>NUCLEOTIDE SEQUENCE [LARGE SCALE GENOMIC DNA]</scope>
    <source>
        <strain evidence="2 3">MN07-A0370</strain>
    </source>
</reference>
<dbReference type="Pfam" id="PF02585">
    <property type="entry name" value="PIG-L"/>
    <property type="match status" value="1"/>
</dbReference>
<dbReference type="SUPFAM" id="SSF102588">
    <property type="entry name" value="LmbE-like"/>
    <property type="match status" value="1"/>
</dbReference>
<evidence type="ECO:0000313" key="2">
    <source>
        <dbReference type="EMBL" id="AKU15374.1"/>
    </source>
</evidence>
<evidence type="ECO:0000313" key="3">
    <source>
        <dbReference type="Proteomes" id="UP000066480"/>
    </source>
</evidence>
<dbReference type="AlphaFoldDB" id="A0A0K1JF83"/>
<dbReference type="EMBL" id="CP011112">
    <property type="protein sequence ID" value="AKU15374.1"/>
    <property type="molecule type" value="Genomic_DNA"/>
</dbReference>
<evidence type="ECO:0008006" key="4">
    <source>
        <dbReference type="Google" id="ProtNLM"/>
    </source>
</evidence>
<dbReference type="RefSeq" id="WP_052590253.1">
    <property type="nucleotide sequence ID" value="NZ_CP011112.1"/>
</dbReference>
<evidence type="ECO:0000256" key="1">
    <source>
        <dbReference type="ARBA" id="ARBA00022833"/>
    </source>
</evidence>
<protein>
    <recommendedName>
        <fullName evidence="4">GlcNAc-PI de-N-acetylase</fullName>
    </recommendedName>
</protein>